<name>A0ABQ7ZTQ7_BRANA</name>
<comment type="caution">
    <text evidence="2">The sequence shown here is derived from an EMBL/GenBank/DDBJ whole genome shotgun (WGS) entry which is preliminary data.</text>
</comment>
<gene>
    <name evidence="2" type="ORF">HID58_059727</name>
</gene>
<sequence>MLSGTFFMAHTGQTYNRRRPWPPKLNLPGTFCIPLFLLLVKVRVLIWGFGLGFQFFLTIRLCYRVSILRLCTVSLSKKKPPSYLGKDAHNNRYHSPRIILVFAALARVTDKSNTFSSGFSIPVMTRILDFTDKLTQKITEAAVEFIVVSQHFSNTDHDEDDSQSSNSQTSVTPSMRDRHFTR</sequence>
<feature type="region of interest" description="Disordered" evidence="1">
    <location>
        <begin position="154"/>
        <end position="182"/>
    </location>
</feature>
<dbReference type="Proteomes" id="UP000824890">
    <property type="component" value="Unassembled WGS sequence"/>
</dbReference>
<evidence type="ECO:0000313" key="3">
    <source>
        <dbReference type="Proteomes" id="UP000824890"/>
    </source>
</evidence>
<reference evidence="2 3" key="1">
    <citation type="submission" date="2021-05" db="EMBL/GenBank/DDBJ databases">
        <title>Genome Assembly of Synthetic Allotetraploid Brassica napus Reveals Homoeologous Exchanges between Subgenomes.</title>
        <authorList>
            <person name="Davis J.T."/>
        </authorList>
    </citation>
    <scope>NUCLEOTIDE SEQUENCE [LARGE SCALE GENOMIC DNA]</scope>
    <source>
        <strain evidence="3">cv. Da-Ae</strain>
        <tissue evidence="2">Seedling</tissue>
    </source>
</reference>
<evidence type="ECO:0000256" key="1">
    <source>
        <dbReference type="SAM" id="MobiDB-lite"/>
    </source>
</evidence>
<protein>
    <submittedName>
        <fullName evidence="2">Uncharacterized protein</fullName>
    </submittedName>
</protein>
<proteinExistence type="predicted"/>
<dbReference type="EMBL" id="JAGKQM010000014">
    <property type="protein sequence ID" value="KAH0883631.1"/>
    <property type="molecule type" value="Genomic_DNA"/>
</dbReference>
<accession>A0ABQ7ZTQ7</accession>
<organism evidence="2 3">
    <name type="scientific">Brassica napus</name>
    <name type="common">Rape</name>
    <dbReference type="NCBI Taxonomy" id="3708"/>
    <lineage>
        <taxon>Eukaryota</taxon>
        <taxon>Viridiplantae</taxon>
        <taxon>Streptophyta</taxon>
        <taxon>Embryophyta</taxon>
        <taxon>Tracheophyta</taxon>
        <taxon>Spermatophyta</taxon>
        <taxon>Magnoliopsida</taxon>
        <taxon>eudicotyledons</taxon>
        <taxon>Gunneridae</taxon>
        <taxon>Pentapetalae</taxon>
        <taxon>rosids</taxon>
        <taxon>malvids</taxon>
        <taxon>Brassicales</taxon>
        <taxon>Brassicaceae</taxon>
        <taxon>Brassiceae</taxon>
        <taxon>Brassica</taxon>
    </lineage>
</organism>
<evidence type="ECO:0000313" key="2">
    <source>
        <dbReference type="EMBL" id="KAH0883631.1"/>
    </source>
</evidence>
<keyword evidence="3" id="KW-1185">Reference proteome</keyword>
<feature type="compositionally biased region" description="Polar residues" evidence="1">
    <location>
        <begin position="163"/>
        <end position="173"/>
    </location>
</feature>